<dbReference type="GO" id="GO:0005634">
    <property type="term" value="C:nucleus"/>
    <property type="evidence" value="ECO:0007669"/>
    <property type="project" value="EnsemblFungi"/>
</dbReference>
<dbReference type="KEGG" id="ndi:NDAI_0K00630"/>
<dbReference type="EMBL" id="HE580277">
    <property type="protein sequence ID" value="CCD27254.1"/>
    <property type="molecule type" value="Genomic_DNA"/>
</dbReference>
<dbReference type="InterPro" id="IPR045250">
    <property type="entry name" value="p23-like"/>
</dbReference>
<feature type="domain" description="CS" evidence="2">
    <location>
        <begin position="5"/>
        <end position="110"/>
    </location>
</feature>
<evidence type="ECO:0000259" key="2">
    <source>
        <dbReference type="PROSITE" id="PS51203"/>
    </source>
</evidence>
<dbReference type="HOGENOM" id="CLU_078883_0_1_1"/>
<dbReference type="STRING" id="1071378.G0WHJ3"/>
<dbReference type="AlphaFoldDB" id="G0WHJ3"/>
<keyword evidence="4" id="KW-1185">Reference proteome</keyword>
<dbReference type="eggNOG" id="KOG3158">
    <property type="taxonomic scope" value="Eukaryota"/>
</dbReference>
<sequence>MNSTALNPEVLWAQRSNAKIHEKNYILLTISIPDCEDPQVSINEDSLDLTATSKGHVGDEQEHTYKLHIDFYKKIDPASKDSITKVANGRHFFAKLIKQDLETDYWPRLTKEKIKYSNIKTDFNKWVDEDEQEEEEELPMGMGGGAPGGVDMSEMLKGMDMDALKNMDMSALQG</sequence>
<proteinExistence type="inferred from homology"/>
<dbReference type="CDD" id="cd06465">
    <property type="entry name" value="p23_hB-ind1_like"/>
    <property type="match status" value="1"/>
</dbReference>
<dbReference type="GO" id="GO:0051087">
    <property type="term" value="F:protein-folding chaperone binding"/>
    <property type="evidence" value="ECO:0007669"/>
    <property type="project" value="EnsemblFungi"/>
</dbReference>
<dbReference type="GO" id="GO:0051131">
    <property type="term" value="P:chaperone-mediated protein complex assembly"/>
    <property type="evidence" value="ECO:0007669"/>
    <property type="project" value="TreeGrafter"/>
</dbReference>
<evidence type="ECO:0000256" key="1">
    <source>
        <dbReference type="ARBA" id="ARBA00025733"/>
    </source>
</evidence>
<organism evidence="3 4">
    <name type="scientific">Naumovozyma dairenensis (strain ATCC 10597 / BCRC 20456 / CBS 421 / NBRC 0211 / NRRL Y-12639)</name>
    <name type="common">Saccharomyces dairenensis</name>
    <dbReference type="NCBI Taxonomy" id="1071378"/>
    <lineage>
        <taxon>Eukaryota</taxon>
        <taxon>Fungi</taxon>
        <taxon>Dikarya</taxon>
        <taxon>Ascomycota</taxon>
        <taxon>Saccharomycotina</taxon>
        <taxon>Saccharomycetes</taxon>
        <taxon>Saccharomycetales</taxon>
        <taxon>Saccharomycetaceae</taxon>
        <taxon>Naumovozyma</taxon>
    </lineage>
</organism>
<dbReference type="Gene3D" id="2.60.40.790">
    <property type="match status" value="1"/>
</dbReference>
<dbReference type="GeneID" id="11497542"/>
<evidence type="ECO:0000313" key="3">
    <source>
        <dbReference type="EMBL" id="CCD27254.1"/>
    </source>
</evidence>
<dbReference type="PANTHER" id="PTHR22932">
    <property type="entry name" value="TELOMERASE-BINDING PROTEIN P23 HSP90 CO-CHAPERONE"/>
    <property type="match status" value="1"/>
</dbReference>
<gene>
    <name evidence="3" type="primary">NDAI0K00630</name>
    <name evidence="3" type="ordered locus">NDAI_0K00630</name>
</gene>
<reference evidence="3 4" key="1">
    <citation type="journal article" date="2011" name="Proc. Natl. Acad. Sci. U.S.A.">
        <title>Evolutionary erosion of yeast sex chromosomes by mating-type switching accidents.</title>
        <authorList>
            <person name="Gordon J.L."/>
            <person name="Armisen D."/>
            <person name="Proux-Wera E."/>
            <person name="Oheigeartaigh S.S."/>
            <person name="Byrne K.P."/>
            <person name="Wolfe K.H."/>
        </authorList>
    </citation>
    <scope>NUCLEOTIDE SEQUENCE [LARGE SCALE GENOMIC DNA]</scope>
    <source>
        <strain evidence="4">ATCC 10597 / BCRC 20456 / CBS 421 / NBRC 0211 / NRRL Y-12639</strain>
    </source>
</reference>
<accession>G0WHJ3</accession>
<name>G0WHJ3_NAUDC</name>
<dbReference type="Proteomes" id="UP000000689">
    <property type="component" value="Chromosome 11"/>
</dbReference>
<dbReference type="GO" id="GO:0006457">
    <property type="term" value="P:protein folding"/>
    <property type="evidence" value="ECO:0007669"/>
    <property type="project" value="EnsemblFungi"/>
</dbReference>
<dbReference type="PROSITE" id="PS51203">
    <property type="entry name" value="CS"/>
    <property type="match status" value="1"/>
</dbReference>
<protein>
    <recommendedName>
        <fullName evidence="2">CS domain-containing protein</fullName>
    </recommendedName>
</protein>
<dbReference type="SUPFAM" id="SSF49764">
    <property type="entry name" value="HSP20-like chaperones"/>
    <property type="match status" value="1"/>
</dbReference>
<evidence type="ECO:0000313" key="4">
    <source>
        <dbReference type="Proteomes" id="UP000000689"/>
    </source>
</evidence>
<dbReference type="OMA" id="IEHKVTD"/>
<dbReference type="GO" id="GO:0032212">
    <property type="term" value="P:positive regulation of telomere maintenance via telomerase"/>
    <property type="evidence" value="ECO:0007669"/>
    <property type="project" value="EnsemblFungi"/>
</dbReference>
<dbReference type="PANTHER" id="PTHR22932:SF1">
    <property type="entry name" value="CO-CHAPERONE PROTEIN DAF-41"/>
    <property type="match status" value="1"/>
</dbReference>
<dbReference type="OrthoDB" id="1564555at2759"/>
<dbReference type="RefSeq" id="XP_003672497.1">
    <property type="nucleotide sequence ID" value="XM_003672449.1"/>
</dbReference>
<dbReference type="GO" id="GO:0051879">
    <property type="term" value="F:Hsp90 protein binding"/>
    <property type="evidence" value="ECO:0007669"/>
    <property type="project" value="InterPro"/>
</dbReference>
<comment type="similarity">
    <text evidence="1">Belongs to the p23/wos2 family.</text>
</comment>
<dbReference type="InterPro" id="IPR007052">
    <property type="entry name" value="CS_dom"/>
</dbReference>
<dbReference type="GO" id="GO:0005829">
    <property type="term" value="C:cytosol"/>
    <property type="evidence" value="ECO:0007669"/>
    <property type="project" value="TreeGrafter"/>
</dbReference>
<dbReference type="InterPro" id="IPR008978">
    <property type="entry name" value="HSP20-like_chaperone"/>
</dbReference>